<dbReference type="InterPro" id="IPR029063">
    <property type="entry name" value="SAM-dependent_MTases_sf"/>
</dbReference>
<protein>
    <recommendedName>
        <fullName evidence="6">DNA methylase N-4/N-6 domain-containing protein</fullName>
    </recommendedName>
</protein>
<evidence type="ECO:0000256" key="4">
    <source>
        <dbReference type="ARBA" id="ARBA00022691"/>
    </source>
</evidence>
<dbReference type="InterPro" id="IPR002941">
    <property type="entry name" value="DNA_methylase_N4/N6"/>
</dbReference>
<dbReference type="Pfam" id="PF01555">
    <property type="entry name" value="N6_N4_Mtase"/>
    <property type="match status" value="1"/>
</dbReference>
<evidence type="ECO:0000256" key="5">
    <source>
        <dbReference type="ARBA" id="ARBA00022747"/>
    </source>
</evidence>
<sequence>MESLSGVRLVWEGKENELIERPLEYGSRVEVVYPHPLFQSNNLFGERLDNVPQLEPASLNRMYQGDNLAVLNLLLQQGFAGKIDLIYIDPPYLSNSNYNSRISVEHQGQKYFIERLAFKDRDEDLLSYLQQIYKRLKLMKMLLSEQGSIFIHLDWHSSHYVKILLDEIFSSDNFVNEIVWCYGGGSGTRRHFHRKHDQILWYGKGKDYTFNPQYRPYTEGTLQRGLTRVKGKKYKLHKEGALLQDWWVDINKILSPTARENLKFPTQKPLALLKRIIASASNPGDLAADFYAGSGTTAEACEEMNRSWISCDSSKLAIQSSRYRLLRKKARPFQITELIDEGSEGQKQGILDLIVPEVCSYDEKQAMVKFGIFRYDSPLFPFENRNFVSCLDFWELDWDYDGCFSSQLQVIREKPDYTLPLPLQLSILLPKQEEYRMAIKSYDIFGHSIIKSFAFPGCQ</sequence>
<evidence type="ECO:0000256" key="3">
    <source>
        <dbReference type="ARBA" id="ARBA00022679"/>
    </source>
</evidence>
<feature type="domain" description="DNA methylase N-4/N-6" evidence="6">
    <location>
        <begin position="83"/>
        <end position="318"/>
    </location>
</feature>
<evidence type="ECO:0000256" key="1">
    <source>
        <dbReference type="ARBA" id="ARBA00006594"/>
    </source>
</evidence>
<comment type="similarity">
    <text evidence="1">Belongs to the N(4)/N(6)-methyltransferase family.</text>
</comment>
<dbReference type="PROSITE" id="PS00092">
    <property type="entry name" value="N6_MTASE"/>
    <property type="match status" value="1"/>
</dbReference>
<proteinExistence type="inferred from homology"/>
<dbReference type="GO" id="GO:0008170">
    <property type="term" value="F:N-methyltransferase activity"/>
    <property type="evidence" value="ECO:0007669"/>
    <property type="project" value="InterPro"/>
</dbReference>
<keyword evidence="4" id="KW-0949">S-adenosyl-L-methionine</keyword>
<reference evidence="7 8" key="1">
    <citation type="journal article" date="2018" name="Nat. Biotechnol.">
        <title>A standardized bacterial taxonomy based on genome phylogeny substantially revises the tree of life.</title>
        <authorList>
            <person name="Parks D.H."/>
            <person name="Chuvochina M."/>
            <person name="Waite D.W."/>
            <person name="Rinke C."/>
            <person name="Skarshewski A."/>
            <person name="Chaumeil P.A."/>
            <person name="Hugenholtz P."/>
        </authorList>
    </citation>
    <scope>NUCLEOTIDE SEQUENCE [LARGE SCALE GENOMIC DNA]</scope>
    <source>
        <strain evidence="7">UBA10948</strain>
    </source>
</reference>
<dbReference type="EMBL" id="DNZF01000137">
    <property type="protein sequence ID" value="HBK53486.1"/>
    <property type="molecule type" value="Genomic_DNA"/>
</dbReference>
<dbReference type="Proteomes" id="UP000263273">
    <property type="component" value="Unassembled WGS sequence"/>
</dbReference>
<dbReference type="GO" id="GO:0009307">
    <property type="term" value="P:DNA restriction-modification system"/>
    <property type="evidence" value="ECO:0007669"/>
    <property type="project" value="UniProtKB-KW"/>
</dbReference>
<evidence type="ECO:0000313" key="7">
    <source>
        <dbReference type="EMBL" id="HBK53486.1"/>
    </source>
</evidence>
<organism evidence="7 8">
    <name type="scientific">Syntrophomonas wolfei</name>
    <dbReference type="NCBI Taxonomy" id="863"/>
    <lineage>
        <taxon>Bacteria</taxon>
        <taxon>Bacillati</taxon>
        <taxon>Bacillota</taxon>
        <taxon>Clostridia</taxon>
        <taxon>Eubacteriales</taxon>
        <taxon>Syntrophomonadaceae</taxon>
        <taxon>Syntrophomonas</taxon>
    </lineage>
</organism>
<dbReference type="GO" id="GO:0032259">
    <property type="term" value="P:methylation"/>
    <property type="evidence" value="ECO:0007669"/>
    <property type="project" value="UniProtKB-KW"/>
</dbReference>
<keyword evidence="5" id="KW-0680">Restriction system</keyword>
<dbReference type="SUPFAM" id="SSF53335">
    <property type="entry name" value="S-adenosyl-L-methionine-dependent methyltransferases"/>
    <property type="match status" value="1"/>
</dbReference>
<dbReference type="Gene3D" id="3.40.50.150">
    <property type="entry name" value="Vaccinia Virus protein VP39"/>
    <property type="match status" value="1"/>
</dbReference>
<dbReference type="InterPro" id="IPR002295">
    <property type="entry name" value="N4/N6-MTase_EcoPI_Mod-like"/>
</dbReference>
<name>A0A354YXP5_9FIRM</name>
<dbReference type="PRINTS" id="PR00506">
    <property type="entry name" value="D21N6MTFRASE"/>
</dbReference>
<keyword evidence="3" id="KW-0808">Transferase</keyword>
<keyword evidence="2" id="KW-0489">Methyltransferase</keyword>
<gene>
    <name evidence="7" type="ORF">DDZ44_06095</name>
</gene>
<dbReference type="STRING" id="378794.GCA_001570625_01349"/>
<dbReference type="GO" id="GO:0003677">
    <property type="term" value="F:DNA binding"/>
    <property type="evidence" value="ECO:0007669"/>
    <property type="project" value="InterPro"/>
</dbReference>
<dbReference type="InterPro" id="IPR002052">
    <property type="entry name" value="DNA_methylase_N6_adenine_CS"/>
</dbReference>
<evidence type="ECO:0000256" key="2">
    <source>
        <dbReference type="ARBA" id="ARBA00022603"/>
    </source>
</evidence>
<dbReference type="AlphaFoldDB" id="A0A354YXP5"/>
<evidence type="ECO:0000313" key="8">
    <source>
        <dbReference type="Proteomes" id="UP000263273"/>
    </source>
</evidence>
<comment type="caution">
    <text evidence="7">The sequence shown here is derived from an EMBL/GenBank/DDBJ whole genome shotgun (WGS) entry which is preliminary data.</text>
</comment>
<evidence type="ECO:0000259" key="6">
    <source>
        <dbReference type="Pfam" id="PF01555"/>
    </source>
</evidence>
<accession>A0A354YXP5</accession>